<dbReference type="Pfam" id="PF02211">
    <property type="entry name" value="NHase_beta_C"/>
    <property type="match status" value="1"/>
</dbReference>
<evidence type="ECO:0000259" key="1">
    <source>
        <dbReference type="Pfam" id="PF02211"/>
    </source>
</evidence>
<keyword evidence="3" id="KW-1185">Reference proteome</keyword>
<feature type="domain" description="Nitrile hydratase beta subunit" evidence="1">
    <location>
        <begin position="16"/>
        <end position="114"/>
    </location>
</feature>
<dbReference type="EMBL" id="PDCP01000036">
    <property type="protein sequence ID" value="PEG36235.1"/>
    <property type="molecule type" value="Genomic_DNA"/>
</dbReference>
<accession>A0A2A7MWW9</accession>
<name>A0A2A7MWW9_MYCAG</name>
<dbReference type="Gene3D" id="2.30.30.50">
    <property type="match status" value="1"/>
</dbReference>
<sequence length="120" mass="14112">MDRQDRRGARPNGDQSVTQYKYAIGDRVTVRDGTSLFHTRTQAFTRGKTGVVVEYRPEWVIPEDEAWGRDTPERGGRLEPFYVVRFRQKDLWPNYTGFDIDTLETEFSEHWLEPAKEEQA</sequence>
<organism evidence="2 3">
    <name type="scientific">Mycolicibacterium agri</name>
    <name type="common">Mycobacterium agri</name>
    <dbReference type="NCBI Taxonomy" id="36811"/>
    <lineage>
        <taxon>Bacteria</taxon>
        <taxon>Bacillati</taxon>
        <taxon>Actinomycetota</taxon>
        <taxon>Actinomycetes</taxon>
        <taxon>Mycobacteriales</taxon>
        <taxon>Mycobacteriaceae</taxon>
        <taxon>Mycolicibacterium</taxon>
    </lineage>
</organism>
<protein>
    <submittedName>
        <fullName evidence="2">ScnA</fullName>
    </submittedName>
</protein>
<dbReference type="Proteomes" id="UP000220914">
    <property type="component" value="Unassembled WGS sequence"/>
</dbReference>
<reference evidence="2 3" key="1">
    <citation type="submission" date="2017-10" db="EMBL/GenBank/DDBJ databases">
        <title>The new phylogeny of genus Mycobacterium.</title>
        <authorList>
            <person name="Tortoli E."/>
            <person name="Trovato A."/>
            <person name="Cirillo D.M."/>
        </authorList>
    </citation>
    <scope>NUCLEOTIDE SEQUENCE [LARGE SCALE GENOMIC DNA]</scope>
    <source>
        <strain evidence="2 3">CCUG37673</strain>
    </source>
</reference>
<dbReference type="OrthoDB" id="3478924at2"/>
<dbReference type="SUPFAM" id="SSF50090">
    <property type="entry name" value="Electron transport accessory proteins"/>
    <property type="match status" value="1"/>
</dbReference>
<dbReference type="InterPro" id="IPR008990">
    <property type="entry name" value="Elect_transpt_acc-like_dom_sf"/>
</dbReference>
<gene>
    <name evidence="2" type="ORF">CQY20_19430</name>
</gene>
<evidence type="ECO:0000313" key="3">
    <source>
        <dbReference type="Proteomes" id="UP000220914"/>
    </source>
</evidence>
<proteinExistence type="predicted"/>
<dbReference type="AlphaFoldDB" id="A0A2A7MWW9"/>
<comment type="caution">
    <text evidence="2">The sequence shown here is derived from an EMBL/GenBank/DDBJ whole genome shotgun (WGS) entry which is preliminary data.</text>
</comment>
<evidence type="ECO:0000313" key="2">
    <source>
        <dbReference type="EMBL" id="PEG36235.1"/>
    </source>
</evidence>
<dbReference type="InterPro" id="IPR024690">
    <property type="entry name" value="CN_hydtase_beta_dom_C"/>
</dbReference>